<evidence type="ECO:0000313" key="2">
    <source>
        <dbReference type="EMBL" id="GBP51650.1"/>
    </source>
</evidence>
<dbReference type="EMBL" id="BGZK01000585">
    <property type="protein sequence ID" value="GBP51650.1"/>
    <property type="molecule type" value="Genomic_DNA"/>
</dbReference>
<reference evidence="2 3" key="1">
    <citation type="journal article" date="2019" name="Commun. Biol.">
        <title>The bagworm genome reveals a unique fibroin gene that provides high tensile strength.</title>
        <authorList>
            <person name="Kono N."/>
            <person name="Nakamura H."/>
            <person name="Ohtoshi R."/>
            <person name="Tomita M."/>
            <person name="Numata K."/>
            <person name="Arakawa K."/>
        </authorList>
    </citation>
    <scope>NUCLEOTIDE SEQUENCE [LARGE SCALE GENOMIC DNA]</scope>
</reference>
<evidence type="ECO:0000256" key="1">
    <source>
        <dbReference type="SAM" id="MobiDB-lite"/>
    </source>
</evidence>
<sequence>MGGRASKTTPYRRPEETSSPCLLETNRGTPRFKVNLQLFSHEVASSEDRQQLGIEELNIHALAHANATVGNRLCNAIVVTA</sequence>
<dbReference type="Proteomes" id="UP000299102">
    <property type="component" value="Unassembled WGS sequence"/>
</dbReference>
<protein>
    <submittedName>
        <fullName evidence="2">Uncharacterized protein</fullName>
    </submittedName>
</protein>
<proteinExistence type="predicted"/>
<dbReference type="AlphaFoldDB" id="A0A4C1WLD5"/>
<comment type="caution">
    <text evidence="2">The sequence shown here is derived from an EMBL/GenBank/DDBJ whole genome shotgun (WGS) entry which is preliminary data.</text>
</comment>
<organism evidence="2 3">
    <name type="scientific">Eumeta variegata</name>
    <name type="common">Bagworm moth</name>
    <name type="synonym">Eumeta japonica</name>
    <dbReference type="NCBI Taxonomy" id="151549"/>
    <lineage>
        <taxon>Eukaryota</taxon>
        <taxon>Metazoa</taxon>
        <taxon>Ecdysozoa</taxon>
        <taxon>Arthropoda</taxon>
        <taxon>Hexapoda</taxon>
        <taxon>Insecta</taxon>
        <taxon>Pterygota</taxon>
        <taxon>Neoptera</taxon>
        <taxon>Endopterygota</taxon>
        <taxon>Lepidoptera</taxon>
        <taxon>Glossata</taxon>
        <taxon>Ditrysia</taxon>
        <taxon>Tineoidea</taxon>
        <taxon>Psychidae</taxon>
        <taxon>Oiketicinae</taxon>
        <taxon>Eumeta</taxon>
    </lineage>
</organism>
<evidence type="ECO:0000313" key="3">
    <source>
        <dbReference type="Proteomes" id="UP000299102"/>
    </source>
</evidence>
<feature type="region of interest" description="Disordered" evidence="1">
    <location>
        <begin position="1"/>
        <end position="26"/>
    </location>
</feature>
<keyword evidence="3" id="KW-1185">Reference proteome</keyword>
<accession>A0A4C1WLD5</accession>
<gene>
    <name evidence="2" type="ORF">EVAR_96246_1</name>
</gene>
<name>A0A4C1WLD5_EUMVA</name>